<reference evidence="1 2" key="1">
    <citation type="submission" date="2010-01" db="EMBL/GenBank/DDBJ databases">
        <authorList>
            <person name="Weinstock G."/>
            <person name="Sodergren E."/>
            <person name="Clifton S."/>
            <person name="Fulton L."/>
            <person name="Fulton B."/>
            <person name="Courtney L."/>
            <person name="Fronick C."/>
            <person name="Harrison M."/>
            <person name="Strong C."/>
            <person name="Farmer C."/>
            <person name="Delahaunty K."/>
            <person name="Markovic C."/>
            <person name="Hall O."/>
            <person name="Minx P."/>
            <person name="Tomlinson C."/>
            <person name="Mitreva M."/>
            <person name="Nelson J."/>
            <person name="Hou S."/>
            <person name="Wollam A."/>
            <person name="Pepin K.H."/>
            <person name="Johnson M."/>
            <person name="Bhonagiri V."/>
            <person name="Nash W.E."/>
            <person name="Warren W."/>
            <person name="Chinwalla A."/>
            <person name="Mardis E.R."/>
            <person name="Wilson R.K."/>
        </authorList>
    </citation>
    <scope>NUCLEOTIDE SEQUENCE [LARGE SCALE GENOMIC DNA]</scope>
    <source>
        <strain evidence="1 2">DSM 13479</strain>
    </source>
</reference>
<dbReference type="EMBL" id="ACIO01000312">
    <property type="protein sequence ID" value="EFC98069.1"/>
    <property type="molecule type" value="Genomic_DNA"/>
</dbReference>
<dbReference type="Proteomes" id="UP000004968">
    <property type="component" value="Unassembled WGS sequence"/>
</dbReference>
<evidence type="ECO:0000313" key="2">
    <source>
        <dbReference type="Proteomes" id="UP000004968"/>
    </source>
</evidence>
<proteinExistence type="predicted"/>
<comment type="caution">
    <text evidence="1">The sequence shown here is derived from an EMBL/GenBank/DDBJ whole genome shotgun (WGS) entry which is preliminary data.</text>
</comment>
<protein>
    <submittedName>
        <fullName evidence="1">Uncharacterized protein</fullName>
    </submittedName>
</protein>
<accession>D3AJE9</accession>
<organism evidence="1 2">
    <name type="scientific">Hungatella hathewayi DSM 13479</name>
    <dbReference type="NCBI Taxonomy" id="566550"/>
    <lineage>
        <taxon>Bacteria</taxon>
        <taxon>Bacillati</taxon>
        <taxon>Bacillota</taxon>
        <taxon>Clostridia</taxon>
        <taxon>Lachnospirales</taxon>
        <taxon>Lachnospiraceae</taxon>
        <taxon>Hungatella</taxon>
    </lineage>
</organism>
<dbReference type="AlphaFoldDB" id="D3AJE9"/>
<name>D3AJE9_9FIRM</name>
<sequence>MQIIVPCSTGKVKKRAVDAQSCFCADTALLNGISPEKVQDSEIFYVK</sequence>
<evidence type="ECO:0000313" key="1">
    <source>
        <dbReference type="EMBL" id="EFC98069.1"/>
    </source>
</evidence>
<dbReference type="HOGENOM" id="CLU_3168984_0_0_9"/>
<gene>
    <name evidence="1" type="ORF">CLOSTHATH_03740</name>
</gene>